<organism evidence="1 2">
    <name type="scientific">Thiothrix winogradskyi</name>
    <dbReference type="NCBI Taxonomy" id="96472"/>
    <lineage>
        <taxon>Bacteria</taxon>
        <taxon>Pseudomonadati</taxon>
        <taxon>Pseudomonadota</taxon>
        <taxon>Gammaproteobacteria</taxon>
        <taxon>Thiotrichales</taxon>
        <taxon>Thiotrichaceae</taxon>
        <taxon>Thiothrix</taxon>
    </lineage>
</organism>
<dbReference type="EMBL" id="CP091244">
    <property type="protein sequence ID" value="UJS23520.1"/>
    <property type="molecule type" value="Genomic_DNA"/>
</dbReference>
<accession>A0ABY3SYJ0</accession>
<name>A0ABY3SYJ0_9GAMM</name>
<sequence length="211" mass="23528">MSFALTTTGGNAQTMTLKEITDLLDVRHDKAMLKVAAMAESPDFGTVSILDIVYNDKGQTTKTYQLNKRQSIAVSARLNTSLLMRIVDRWQELEEQQYSLASAAINAVASLRASMANAEEVASRLERAFSHCTPAQLPPQDERAADVIKYLMKHKEMTARHFQQTKSKAKPWALIRPKSAIGQVMRETIAELEQRGVITRIGSNITLNTIH</sequence>
<dbReference type="Proteomes" id="UP001054801">
    <property type="component" value="Chromosome"/>
</dbReference>
<reference evidence="1" key="1">
    <citation type="journal article" date="2022" name="Microorganisms">
        <title>Two New Species of Filamentous Sulfur Bacteria of the Genus Thiothrix, Thiothrix winogradskyi sp. nov. and 'Candidatus Thiothrix sulfatifontis' sp. nov.</title>
        <authorList>
            <person name="Ravin N.V."/>
            <person name="Rossetti S."/>
            <person name="Beletsky A.V."/>
            <person name="Kadnikov V.V."/>
            <person name="Rudenko T.S."/>
            <person name="Smolyakov D.D."/>
            <person name="Moskvitina M.I."/>
            <person name="Gureeva M.V."/>
            <person name="Mardanov A.V."/>
            <person name="Grabovich M.Y."/>
        </authorList>
    </citation>
    <scope>NUCLEOTIDE SEQUENCE</scope>
    <source>
        <strain evidence="1">CT3</strain>
    </source>
</reference>
<dbReference type="RefSeq" id="WP_236497696.1">
    <property type="nucleotide sequence ID" value="NZ_CP091244.1"/>
</dbReference>
<evidence type="ECO:0000313" key="1">
    <source>
        <dbReference type="EMBL" id="UJS23520.1"/>
    </source>
</evidence>
<evidence type="ECO:0008006" key="3">
    <source>
        <dbReference type="Google" id="ProtNLM"/>
    </source>
</evidence>
<gene>
    <name evidence="1" type="ORF">L2Y54_16445</name>
</gene>
<protein>
    <recommendedName>
        <fullName evidence="3">Rha family transcriptional regulator</fullName>
    </recommendedName>
</protein>
<proteinExistence type="predicted"/>
<evidence type="ECO:0000313" key="2">
    <source>
        <dbReference type="Proteomes" id="UP001054801"/>
    </source>
</evidence>
<keyword evidence="2" id="KW-1185">Reference proteome</keyword>